<evidence type="ECO:0000256" key="6">
    <source>
        <dbReference type="SAM" id="MobiDB-lite"/>
    </source>
</evidence>
<organism evidence="8 9">
    <name type="scientific">Gadus morhua</name>
    <name type="common">Atlantic cod</name>
    <dbReference type="NCBI Taxonomy" id="8049"/>
    <lineage>
        <taxon>Eukaryota</taxon>
        <taxon>Metazoa</taxon>
        <taxon>Chordata</taxon>
        <taxon>Craniata</taxon>
        <taxon>Vertebrata</taxon>
        <taxon>Euteleostomi</taxon>
        <taxon>Actinopterygii</taxon>
        <taxon>Neopterygii</taxon>
        <taxon>Teleostei</taxon>
        <taxon>Neoteleostei</taxon>
        <taxon>Acanthomorphata</taxon>
        <taxon>Zeiogadaria</taxon>
        <taxon>Gadariae</taxon>
        <taxon>Gadiformes</taxon>
        <taxon>Gadoidei</taxon>
        <taxon>Gadidae</taxon>
        <taxon>Gadus</taxon>
    </lineage>
</organism>
<feature type="region of interest" description="Disordered" evidence="6">
    <location>
        <begin position="142"/>
        <end position="165"/>
    </location>
</feature>
<evidence type="ECO:0000256" key="2">
    <source>
        <dbReference type="ARBA" id="ARBA00022692"/>
    </source>
</evidence>
<evidence type="ECO:0000256" key="4">
    <source>
        <dbReference type="ARBA" id="ARBA00023136"/>
    </source>
</evidence>
<dbReference type="Ensembl" id="ENSGMOT00000050862.1">
    <property type="protein sequence ID" value="ENSGMOP00000053900.1"/>
    <property type="gene ID" value="ENSGMOG00000027089.1"/>
</dbReference>
<dbReference type="PANTHER" id="PTHR31056:SF1">
    <property type="entry name" value="TRANSMEMBRANE PROTEIN 179B"/>
    <property type="match status" value="1"/>
</dbReference>
<evidence type="ECO:0000256" key="3">
    <source>
        <dbReference type="ARBA" id="ARBA00022989"/>
    </source>
</evidence>
<reference evidence="8" key="2">
    <citation type="submission" date="2025-09" db="UniProtKB">
        <authorList>
            <consortium name="Ensembl"/>
        </authorList>
    </citation>
    <scope>IDENTIFICATION</scope>
</reference>
<accession>A0A8C5FQJ4</accession>
<keyword evidence="9" id="KW-1185">Reference proteome</keyword>
<dbReference type="GeneTree" id="ENSGT00510000048151"/>
<comment type="similarity">
    <text evidence="5">Belongs to the TMEM179 family.</text>
</comment>
<evidence type="ECO:0008006" key="10">
    <source>
        <dbReference type="Google" id="ProtNLM"/>
    </source>
</evidence>
<keyword evidence="4 7" id="KW-0472">Membrane</keyword>
<evidence type="ECO:0000313" key="8">
    <source>
        <dbReference type="Ensembl" id="ENSGMOP00000053900.1"/>
    </source>
</evidence>
<dbReference type="Pfam" id="PF26158">
    <property type="entry name" value="Claudin_TMEM179-179B"/>
    <property type="match status" value="1"/>
</dbReference>
<feature type="transmembrane region" description="Helical" evidence="7">
    <location>
        <begin position="25"/>
        <end position="44"/>
    </location>
</feature>
<dbReference type="Proteomes" id="UP000694546">
    <property type="component" value="Chromosome 17"/>
</dbReference>
<proteinExistence type="inferred from homology"/>
<evidence type="ECO:0000256" key="1">
    <source>
        <dbReference type="ARBA" id="ARBA00004141"/>
    </source>
</evidence>
<dbReference type="InterPro" id="IPR029776">
    <property type="entry name" value="TMEM179B"/>
</dbReference>
<dbReference type="InterPro" id="IPR059010">
    <property type="entry name" value="TMEM179-179B"/>
</dbReference>
<sequence>MSLTPLPCNVSCLCLSPRTRVWTTLTLGLCGVFLFFLLISGCILKIGRDSLCSSIVKAVDKITSCEQAQGATWATAFDGHQFYIRLHNAETAVWVNFFLWIIAGGLLVFQICLDRSPTAVEGFGGGAGSGFGGGAGGGSAGENKPLFSHEPSQNNHHTPTGDFYD</sequence>
<dbReference type="AlphaFoldDB" id="A0A8C5FQJ4"/>
<evidence type="ECO:0000313" key="9">
    <source>
        <dbReference type="Proteomes" id="UP000694546"/>
    </source>
</evidence>
<keyword evidence="2 7" id="KW-0812">Transmembrane</keyword>
<dbReference type="PANTHER" id="PTHR31056">
    <property type="entry name" value="TRANSMEMBRANE PROTEIN 179B"/>
    <property type="match status" value="1"/>
</dbReference>
<evidence type="ECO:0000256" key="7">
    <source>
        <dbReference type="SAM" id="Phobius"/>
    </source>
</evidence>
<keyword evidence="3 7" id="KW-1133">Transmembrane helix</keyword>
<evidence type="ECO:0000256" key="5">
    <source>
        <dbReference type="ARBA" id="ARBA00093776"/>
    </source>
</evidence>
<reference evidence="8" key="1">
    <citation type="submission" date="2025-08" db="UniProtKB">
        <authorList>
            <consortium name="Ensembl"/>
        </authorList>
    </citation>
    <scope>IDENTIFICATION</scope>
</reference>
<name>A0A8C5FQJ4_GADMO</name>
<comment type="subcellular location">
    <subcellularLocation>
        <location evidence="1">Membrane</location>
        <topology evidence="1">Multi-pass membrane protein</topology>
    </subcellularLocation>
</comment>
<protein>
    <recommendedName>
        <fullName evidence="10">Transmembrane protein 179B</fullName>
    </recommendedName>
</protein>
<feature type="transmembrane region" description="Helical" evidence="7">
    <location>
        <begin position="91"/>
        <end position="111"/>
    </location>
</feature>